<dbReference type="InterPro" id="IPR004036">
    <property type="entry name" value="Endonuclease-III-like_CS2"/>
</dbReference>
<evidence type="ECO:0000256" key="12">
    <source>
        <dbReference type="HAMAP-Rule" id="MF_00942"/>
    </source>
</evidence>
<evidence type="ECO:0000256" key="2">
    <source>
        <dbReference type="ARBA" id="ARBA00022485"/>
    </source>
</evidence>
<dbReference type="InterPro" id="IPR005759">
    <property type="entry name" value="Nth"/>
</dbReference>
<dbReference type="NCBIfam" id="TIGR01083">
    <property type="entry name" value="nth"/>
    <property type="match status" value="1"/>
</dbReference>
<dbReference type="PROSITE" id="PS01155">
    <property type="entry name" value="ENDONUCLEASE_III_2"/>
    <property type="match status" value="1"/>
</dbReference>
<keyword evidence="7 12" id="KW-0411">Iron-sulfur</keyword>
<feature type="binding site" evidence="12">
    <location>
        <position position="216"/>
    </location>
    <ligand>
        <name>[4Fe-4S] cluster</name>
        <dbReference type="ChEBI" id="CHEBI:49883"/>
    </ligand>
</feature>
<reference evidence="14" key="1">
    <citation type="submission" date="2009-09" db="EMBL/GenBank/DDBJ databases">
        <authorList>
            <person name="Weinstock G."/>
            <person name="Sodergren E."/>
            <person name="Clifton S."/>
            <person name="Fulton L."/>
            <person name="Fulton B."/>
            <person name="Courtney L."/>
            <person name="Fronick C."/>
            <person name="Harrison M."/>
            <person name="Strong C."/>
            <person name="Farmer C."/>
            <person name="Delahaunty K."/>
            <person name="Markovic C."/>
            <person name="Hall O."/>
            <person name="Minx P."/>
            <person name="Tomlinson C."/>
            <person name="Mitreva M."/>
            <person name="Nelson J."/>
            <person name="Hou S."/>
            <person name="Wollam A."/>
            <person name="Pepin K.H."/>
            <person name="Johnson M."/>
            <person name="Bhonagiri V."/>
            <person name="Nash W.E."/>
            <person name="Warren W."/>
            <person name="Chinwalla A."/>
            <person name="Mardis E.R."/>
            <person name="Wilson R.K."/>
        </authorList>
    </citation>
    <scope>NUCLEOTIDE SEQUENCE [LARGE SCALE GENOMIC DNA]</scope>
    <source>
        <strain evidence="14">DSM 20544</strain>
    </source>
</reference>
<dbReference type="PROSITE" id="PS00764">
    <property type="entry name" value="ENDONUCLEASE_III_1"/>
    <property type="match status" value="1"/>
</dbReference>
<evidence type="ECO:0000313" key="15">
    <source>
        <dbReference type="Proteomes" id="UP000003671"/>
    </source>
</evidence>
<dbReference type="InterPro" id="IPR004035">
    <property type="entry name" value="Endouclease-III_FeS-bd_BS"/>
</dbReference>
<dbReference type="HOGENOM" id="CLU_012862_3_3_9"/>
<dbReference type="Pfam" id="PF10576">
    <property type="entry name" value="EndIII_4Fe-2S"/>
    <property type="match status" value="1"/>
</dbReference>
<keyword evidence="5 12" id="KW-0378">Hydrolase</keyword>
<dbReference type="Gene3D" id="1.10.340.30">
    <property type="entry name" value="Hypothetical protein, domain 2"/>
    <property type="match status" value="1"/>
</dbReference>
<keyword evidence="15" id="KW-1185">Reference proteome</keyword>
<accession>C9KIV3</accession>
<protein>
    <recommendedName>
        <fullName evidence="12">Endonuclease III</fullName>
        <ecNumber evidence="12">4.2.99.18</ecNumber>
    </recommendedName>
    <alternativeName>
        <fullName evidence="12">DNA-(apurinic or apyrimidinic site) lyase</fullName>
    </alternativeName>
</protein>
<sequence length="239" mass="26644">MDWALPFAIFAEQEVDFMRVTKKIRDEQLAILEETYRGAKPELIFRNPFELLIAVILSAQCTDKRVNVTTKRLFAKVKSPEDIVAMGLPTLENEIRDCGLFRNKAKNILAACQMLCTEFGGEVPDDFEALQRLPGVGRKTANVVMSVAFHHPAIAVDTHVFRIANRLQLATGSTPLAVEQGLMKNIPKEKWSDAHHWLIWHGRKICKARKPACDICPLAPVCPSAEPLAGQESSKGAEK</sequence>
<dbReference type="PIRSF" id="PIRSF001435">
    <property type="entry name" value="Nth"/>
    <property type="match status" value="1"/>
</dbReference>
<dbReference type="AlphaFoldDB" id="C9KIV3"/>
<keyword evidence="6 12" id="KW-0408">Iron</keyword>
<dbReference type="Proteomes" id="UP000003671">
    <property type="component" value="Unassembled WGS sequence"/>
</dbReference>
<dbReference type="CDD" id="cd00056">
    <property type="entry name" value="ENDO3c"/>
    <property type="match status" value="1"/>
</dbReference>
<dbReference type="PATRIC" id="fig|500635.8.peg.256"/>
<comment type="catalytic activity">
    <reaction evidence="12">
        <text>2'-deoxyribonucleotide-(2'-deoxyribose 5'-phosphate)-2'-deoxyribonucleotide-DNA = a 3'-end 2'-deoxyribonucleotide-(2,3-dehydro-2,3-deoxyribose 5'-phosphate)-DNA + a 5'-end 5'-phospho-2'-deoxyribonucleoside-DNA + H(+)</text>
        <dbReference type="Rhea" id="RHEA:66592"/>
        <dbReference type="Rhea" id="RHEA-COMP:13180"/>
        <dbReference type="Rhea" id="RHEA-COMP:16897"/>
        <dbReference type="Rhea" id="RHEA-COMP:17067"/>
        <dbReference type="ChEBI" id="CHEBI:15378"/>
        <dbReference type="ChEBI" id="CHEBI:136412"/>
        <dbReference type="ChEBI" id="CHEBI:157695"/>
        <dbReference type="ChEBI" id="CHEBI:167181"/>
        <dbReference type="EC" id="4.2.99.18"/>
    </reaction>
</comment>
<keyword evidence="9 12" id="KW-0234">DNA repair</keyword>
<dbReference type="FunFam" id="1.10.340.30:FF:000001">
    <property type="entry name" value="Endonuclease III"/>
    <property type="match status" value="1"/>
</dbReference>
<keyword evidence="14" id="KW-0255">Endonuclease</keyword>
<dbReference type="EMBL" id="ABWK02000001">
    <property type="protein sequence ID" value="EEX70216.1"/>
    <property type="molecule type" value="Genomic_DNA"/>
</dbReference>
<evidence type="ECO:0000259" key="13">
    <source>
        <dbReference type="SMART" id="SM00478"/>
    </source>
</evidence>
<proteinExistence type="inferred from homology"/>
<keyword evidence="11 12" id="KW-0326">Glycosidase</keyword>
<comment type="function">
    <text evidence="12">DNA repair enzyme that has both DNA N-glycosylase activity and AP-lyase activity. The DNA N-glycosylase activity releases various damaged pyrimidines from DNA by cleaving the N-glycosidic bond, leaving an AP (apurinic/apyrimidinic) site. The AP-lyase activity cleaves the phosphodiester bond 3' to the AP site by a beta-elimination, leaving a 3'-terminal unsaturated sugar and a product with a terminal 5'-phosphate.</text>
</comment>
<dbReference type="SMART" id="SM00478">
    <property type="entry name" value="ENDO3c"/>
    <property type="match status" value="1"/>
</dbReference>
<comment type="similarity">
    <text evidence="1 12">Belongs to the Nth/MutY family.</text>
</comment>
<dbReference type="EC" id="4.2.99.18" evidence="12"/>
<dbReference type="InterPro" id="IPR003651">
    <property type="entry name" value="Endonuclease3_FeS-loop_motif"/>
</dbReference>
<dbReference type="STRING" id="500635.MITSMUL_03354"/>
<dbReference type="InterPro" id="IPR000445">
    <property type="entry name" value="HhH_motif"/>
</dbReference>
<organism evidence="14 15">
    <name type="scientific">Mitsuokella multacida DSM 20544</name>
    <dbReference type="NCBI Taxonomy" id="500635"/>
    <lineage>
        <taxon>Bacteria</taxon>
        <taxon>Bacillati</taxon>
        <taxon>Bacillota</taxon>
        <taxon>Negativicutes</taxon>
        <taxon>Selenomonadales</taxon>
        <taxon>Selenomonadaceae</taxon>
        <taxon>Mitsuokella</taxon>
    </lineage>
</organism>
<evidence type="ECO:0000256" key="11">
    <source>
        <dbReference type="ARBA" id="ARBA00023295"/>
    </source>
</evidence>
<gene>
    <name evidence="12 14" type="primary">nth</name>
    <name evidence="14" type="ORF">MITSMUL_03354</name>
</gene>
<name>C9KIV3_9FIRM</name>
<keyword evidence="14" id="KW-0540">Nuclease</keyword>
<keyword evidence="8 12" id="KW-0238">DNA-binding</keyword>
<dbReference type="Pfam" id="PF00633">
    <property type="entry name" value="HHH"/>
    <property type="match status" value="1"/>
</dbReference>
<evidence type="ECO:0000256" key="8">
    <source>
        <dbReference type="ARBA" id="ARBA00023125"/>
    </source>
</evidence>
<keyword evidence="3 12" id="KW-0479">Metal-binding</keyword>
<dbReference type="GO" id="GO:0140078">
    <property type="term" value="F:class I DNA-(apurinic or apyrimidinic site) endonuclease activity"/>
    <property type="evidence" value="ECO:0007669"/>
    <property type="project" value="UniProtKB-EC"/>
</dbReference>
<dbReference type="SUPFAM" id="SSF48150">
    <property type="entry name" value="DNA-glycosylase"/>
    <property type="match status" value="1"/>
</dbReference>
<dbReference type="Pfam" id="PF00730">
    <property type="entry name" value="HhH-GPD"/>
    <property type="match status" value="1"/>
</dbReference>
<keyword evidence="2 12" id="KW-0004">4Fe-4S</keyword>
<dbReference type="InterPro" id="IPR003265">
    <property type="entry name" value="HhH-GPD_domain"/>
</dbReference>
<dbReference type="GO" id="GO:0006285">
    <property type="term" value="P:base-excision repair, AP site formation"/>
    <property type="evidence" value="ECO:0007669"/>
    <property type="project" value="TreeGrafter"/>
</dbReference>
<feature type="binding site" evidence="12">
    <location>
        <position position="206"/>
    </location>
    <ligand>
        <name>[4Fe-4S] cluster</name>
        <dbReference type="ChEBI" id="CHEBI:49883"/>
    </ligand>
</feature>
<comment type="cofactor">
    <cofactor evidence="12">
        <name>[4Fe-4S] cluster</name>
        <dbReference type="ChEBI" id="CHEBI:49883"/>
    </cofactor>
    <text evidence="12">Binds 1 [4Fe-4S] cluster.</text>
</comment>
<evidence type="ECO:0000256" key="3">
    <source>
        <dbReference type="ARBA" id="ARBA00022723"/>
    </source>
</evidence>
<comment type="caution">
    <text evidence="14">The sequence shown here is derived from an EMBL/GenBank/DDBJ whole genome shotgun (WGS) entry which is preliminary data.</text>
</comment>
<dbReference type="GO" id="GO:0019104">
    <property type="term" value="F:DNA N-glycosylase activity"/>
    <property type="evidence" value="ECO:0007669"/>
    <property type="project" value="UniProtKB-UniRule"/>
</dbReference>
<keyword evidence="4 12" id="KW-0227">DNA damage</keyword>
<dbReference type="PANTHER" id="PTHR10359:SF18">
    <property type="entry name" value="ENDONUCLEASE III"/>
    <property type="match status" value="1"/>
</dbReference>
<dbReference type="InterPro" id="IPR011257">
    <property type="entry name" value="DNA_glycosylase"/>
</dbReference>
<dbReference type="GO" id="GO:0003677">
    <property type="term" value="F:DNA binding"/>
    <property type="evidence" value="ECO:0007669"/>
    <property type="project" value="UniProtKB-UniRule"/>
</dbReference>
<dbReference type="PANTHER" id="PTHR10359">
    <property type="entry name" value="A/G-SPECIFIC ADENINE GLYCOSYLASE/ENDONUCLEASE III"/>
    <property type="match status" value="1"/>
</dbReference>
<feature type="domain" description="HhH-GPD" evidence="13">
    <location>
        <begin position="57"/>
        <end position="204"/>
    </location>
</feature>
<evidence type="ECO:0000256" key="9">
    <source>
        <dbReference type="ARBA" id="ARBA00023204"/>
    </source>
</evidence>
<dbReference type="eggNOG" id="COG0177">
    <property type="taxonomic scope" value="Bacteria"/>
</dbReference>
<dbReference type="GO" id="GO:0051539">
    <property type="term" value="F:4 iron, 4 sulfur cluster binding"/>
    <property type="evidence" value="ECO:0007669"/>
    <property type="project" value="UniProtKB-UniRule"/>
</dbReference>
<evidence type="ECO:0000256" key="1">
    <source>
        <dbReference type="ARBA" id="ARBA00008343"/>
    </source>
</evidence>
<feature type="binding site" evidence="12">
    <location>
        <position position="213"/>
    </location>
    <ligand>
        <name>[4Fe-4S] cluster</name>
        <dbReference type="ChEBI" id="CHEBI:49883"/>
    </ligand>
</feature>
<dbReference type="HAMAP" id="MF_00942">
    <property type="entry name" value="Nth"/>
    <property type="match status" value="1"/>
</dbReference>
<evidence type="ECO:0000256" key="5">
    <source>
        <dbReference type="ARBA" id="ARBA00022801"/>
    </source>
</evidence>
<dbReference type="InterPro" id="IPR023170">
    <property type="entry name" value="HhH_base_excis_C"/>
</dbReference>
<keyword evidence="10 12" id="KW-0456">Lyase</keyword>
<feature type="binding site" evidence="12">
    <location>
        <position position="222"/>
    </location>
    <ligand>
        <name>[4Fe-4S] cluster</name>
        <dbReference type="ChEBI" id="CHEBI:49883"/>
    </ligand>
</feature>
<evidence type="ECO:0000313" key="14">
    <source>
        <dbReference type="EMBL" id="EEX70216.1"/>
    </source>
</evidence>
<dbReference type="SMART" id="SM00525">
    <property type="entry name" value="FES"/>
    <property type="match status" value="1"/>
</dbReference>
<evidence type="ECO:0000256" key="7">
    <source>
        <dbReference type="ARBA" id="ARBA00023014"/>
    </source>
</evidence>
<evidence type="ECO:0000256" key="10">
    <source>
        <dbReference type="ARBA" id="ARBA00023239"/>
    </source>
</evidence>
<dbReference type="GO" id="GO:0046872">
    <property type="term" value="F:metal ion binding"/>
    <property type="evidence" value="ECO:0007669"/>
    <property type="project" value="UniProtKB-KW"/>
</dbReference>
<evidence type="ECO:0000256" key="6">
    <source>
        <dbReference type="ARBA" id="ARBA00023004"/>
    </source>
</evidence>
<dbReference type="Gene3D" id="1.10.1670.10">
    <property type="entry name" value="Helix-hairpin-Helix base-excision DNA repair enzymes (C-terminal)"/>
    <property type="match status" value="1"/>
</dbReference>
<evidence type="ECO:0000256" key="4">
    <source>
        <dbReference type="ARBA" id="ARBA00022763"/>
    </source>
</evidence>
<dbReference type="FunFam" id="1.10.1670.10:FF:000001">
    <property type="entry name" value="Endonuclease III"/>
    <property type="match status" value="1"/>
</dbReference>